<evidence type="ECO:0008006" key="6">
    <source>
        <dbReference type="Google" id="ProtNLM"/>
    </source>
</evidence>
<protein>
    <recommendedName>
        <fullName evidence="6">Flagellar biosynthesis protein FlgN</fullName>
    </recommendedName>
</protein>
<comment type="similarity">
    <text evidence="2">Belongs to the FlgN family.</text>
</comment>
<accession>A0A097QWY5</accession>
<evidence type="ECO:0000256" key="2">
    <source>
        <dbReference type="ARBA" id="ARBA00007703"/>
    </source>
</evidence>
<evidence type="ECO:0000313" key="5">
    <source>
        <dbReference type="Proteomes" id="UP000029986"/>
    </source>
</evidence>
<gene>
    <name evidence="4" type="ORF">AT03_00175</name>
</gene>
<evidence type="ECO:0000256" key="3">
    <source>
        <dbReference type="ARBA" id="ARBA00022795"/>
    </source>
</evidence>
<proteinExistence type="inferred from homology"/>
<dbReference type="eggNOG" id="ENOG50337DD">
    <property type="taxonomic scope" value="Bacteria"/>
</dbReference>
<dbReference type="Proteomes" id="UP000029986">
    <property type="component" value="Chromosome"/>
</dbReference>
<sequence>MTTPAQKVNTLIQDIVSDRKIYIELIGQLEKQRAYIIARNADDLSTLNHELVENYQRLTESAQKRHDILQSLGVAGGRKGITDLFARLPEQHQPKINALWADLEQQARRCKEINERNGVMLNMQQDIVNNLINVAQPEAYLYQEG</sequence>
<keyword evidence="3" id="KW-1005">Bacterial flagellum biogenesis</keyword>
<dbReference type="Gene3D" id="1.20.58.300">
    <property type="entry name" value="FlgN-like"/>
    <property type="match status" value="1"/>
</dbReference>
<dbReference type="EMBL" id="CP009706">
    <property type="protein sequence ID" value="AIU70973.1"/>
    <property type="molecule type" value="Genomic_DNA"/>
</dbReference>
<evidence type="ECO:0000313" key="4">
    <source>
        <dbReference type="EMBL" id="AIU70973.1"/>
    </source>
</evidence>
<dbReference type="AlphaFoldDB" id="A0A097QWY5"/>
<comment type="function">
    <text evidence="1">Required for the efficient initiation of filament assembly.</text>
</comment>
<reference evidence="4 5" key="1">
    <citation type="journal article" date="2014" name="Gut Pathog.">
        <title>Gene clusters of Hafnia alvei strain FB1 important in survival and pathogenesis: a draft genome perspective.</title>
        <authorList>
            <person name="Tan J.Y."/>
            <person name="Yin W.F."/>
            <person name="Chan K.G."/>
        </authorList>
    </citation>
    <scope>NUCLEOTIDE SEQUENCE [LARGE SCALE GENOMIC DNA]</scope>
    <source>
        <strain evidence="4 5">FB1</strain>
    </source>
</reference>
<dbReference type="RefSeq" id="WP_025799666.1">
    <property type="nucleotide sequence ID" value="NZ_CP009706.1"/>
</dbReference>
<evidence type="ECO:0000256" key="1">
    <source>
        <dbReference type="ARBA" id="ARBA00002397"/>
    </source>
</evidence>
<dbReference type="HOGENOM" id="CLU_143532_1_0_6"/>
<dbReference type="InterPro" id="IPR036679">
    <property type="entry name" value="FlgN-like_sf"/>
</dbReference>
<dbReference type="Pfam" id="PF05130">
    <property type="entry name" value="FlgN"/>
    <property type="match status" value="1"/>
</dbReference>
<organism evidence="4 5">
    <name type="scientific">Hafnia alvei FB1</name>
    <dbReference type="NCBI Taxonomy" id="1453496"/>
    <lineage>
        <taxon>Bacteria</taxon>
        <taxon>Pseudomonadati</taxon>
        <taxon>Pseudomonadota</taxon>
        <taxon>Gammaproteobacteria</taxon>
        <taxon>Enterobacterales</taxon>
        <taxon>Hafniaceae</taxon>
        <taxon>Hafnia</taxon>
    </lineage>
</organism>
<dbReference type="GO" id="GO:0044780">
    <property type="term" value="P:bacterial-type flagellum assembly"/>
    <property type="evidence" value="ECO:0007669"/>
    <property type="project" value="InterPro"/>
</dbReference>
<name>A0A097QWY5_HAFAL</name>
<dbReference type="PATRIC" id="fig|1453496.5.peg.40"/>
<dbReference type="SUPFAM" id="SSF140566">
    <property type="entry name" value="FlgN-like"/>
    <property type="match status" value="1"/>
</dbReference>
<dbReference type="KEGG" id="hav:AT03_00175"/>
<dbReference type="OrthoDB" id="5600584at2"/>
<dbReference type="InterPro" id="IPR007809">
    <property type="entry name" value="FlgN-like"/>
</dbReference>
<keyword evidence="5" id="KW-1185">Reference proteome</keyword>